<keyword evidence="3" id="KW-1185">Reference proteome</keyword>
<feature type="transmembrane region" description="Helical" evidence="1">
    <location>
        <begin position="60"/>
        <end position="80"/>
    </location>
</feature>
<evidence type="ECO:0000256" key="1">
    <source>
        <dbReference type="SAM" id="Phobius"/>
    </source>
</evidence>
<dbReference type="EMBL" id="CP004146">
    <property type="protein sequence ID" value="AHH03570.1"/>
    <property type="molecule type" value="Genomic_DNA"/>
</dbReference>
<evidence type="ECO:0000313" key="3">
    <source>
        <dbReference type="Proteomes" id="UP000019269"/>
    </source>
</evidence>
<dbReference type="Proteomes" id="UP000019269">
    <property type="component" value="Chromosome"/>
</dbReference>
<proteinExistence type="predicted"/>
<sequence length="99" mass="12006">MFSLMRFFGLFNVDFAYNKKLYLYFVISIFLVFPLSHIFLKIYGFVNLIDLFLIDNNGLFFSFYFVLCILCQYTICLIIISRFMIRLEMCFIYLCLFLL</sequence>
<keyword evidence="1" id="KW-1133">Transmembrane helix</keyword>
<organism evidence="2 3">
    <name type="scientific">Borrelia nietonii YOR</name>
    <dbReference type="NCBI Taxonomy" id="1293576"/>
    <lineage>
        <taxon>Bacteria</taxon>
        <taxon>Pseudomonadati</taxon>
        <taxon>Spirochaetota</taxon>
        <taxon>Spirochaetia</taxon>
        <taxon>Spirochaetales</taxon>
        <taxon>Borreliaceae</taxon>
        <taxon>Borrelia</taxon>
        <taxon>Borrelia nietonii</taxon>
    </lineage>
</organism>
<gene>
    <name evidence="2" type="ORF">BHY_0619</name>
</gene>
<evidence type="ECO:0000313" key="2">
    <source>
        <dbReference type="EMBL" id="AHH03570.1"/>
    </source>
</evidence>
<protein>
    <submittedName>
        <fullName evidence="2">ABC transporter permease protein</fullName>
    </submittedName>
</protein>
<name>A0ABN4C3D4_9SPIR</name>
<reference evidence="2" key="1">
    <citation type="submission" date="2013-02" db="EMBL/GenBank/DDBJ databases">
        <title>Comparative genomics of Borrelia species.</title>
        <authorList>
            <person name="Schwan T.G."/>
            <person name="Raffel S.J."/>
            <person name="Porcella S.F."/>
        </authorList>
    </citation>
    <scope>NUCLEOTIDE SEQUENCE [LARGE SCALE GENOMIC DNA]</scope>
    <source>
        <strain evidence="2">YOR</strain>
    </source>
</reference>
<keyword evidence="1" id="KW-0812">Transmembrane</keyword>
<feature type="transmembrane region" description="Helical" evidence="1">
    <location>
        <begin position="21"/>
        <end position="40"/>
    </location>
</feature>
<keyword evidence="1" id="KW-0472">Membrane</keyword>
<accession>A0ABN4C3D4</accession>